<proteinExistence type="predicted"/>
<name>A0A2Z6NI27_TRISU</name>
<keyword evidence="3" id="KW-1185">Reference proteome</keyword>
<keyword evidence="1" id="KW-0812">Transmembrane</keyword>
<reference evidence="3" key="1">
    <citation type="journal article" date="2017" name="Front. Plant Sci.">
        <title>Climate Clever Clovers: New Paradigm to Reduce the Environmental Footprint of Ruminants by Breeding Low Methanogenic Forages Utilizing Haplotype Variation.</title>
        <authorList>
            <person name="Kaur P."/>
            <person name="Appels R."/>
            <person name="Bayer P.E."/>
            <person name="Keeble-Gagnere G."/>
            <person name="Wang J."/>
            <person name="Hirakawa H."/>
            <person name="Shirasawa K."/>
            <person name="Vercoe P."/>
            <person name="Stefanova K."/>
            <person name="Durmic Z."/>
            <person name="Nichols P."/>
            <person name="Revell C."/>
            <person name="Isobe S.N."/>
            <person name="Edwards D."/>
            <person name="Erskine W."/>
        </authorList>
    </citation>
    <scope>NUCLEOTIDE SEQUENCE [LARGE SCALE GENOMIC DNA]</scope>
    <source>
        <strain evidence="3">cv. Daliak</strain>
    </source>
</reference>
<evidence type="ECO:0000313" key="3">
    <source>
        <dbReference type="Proteomes" id="UP000242715"/>
    </source>
</evidence>
<sequence length="75" mass="8142">MVASGGGVGGCRDFLVVLGLLMVVNGCWSMVMKIKEEWGTSPLEVGESLIKLGKRQSFEFETNEVEECAGLVLLY</sequence>
<organism evidence="2 3">
    <name type="scientific">Trifolium subterraneum</name>
    <name type="common">Subterranean clover</name>
    <dbReference type="NCBI Taxonomy" id="3900"/>
    <lineage>
        <taxon>Eukaryota</taxon>
        <taxon>Viridiplantae</taxon>
        <taxon>Streptophyta</taxon>
        <taxon>Embryophyta</taxon>
        <taxon>Tracheophyta</taxon>
        <taxon>Spermatophyta</taxon>
        <taxon>Magnoliopsida</taxon>
        <taxon>eudicotyledons</taxon>
        <taxon>Gunneridae</taxon>
        <taxon>Pentapetalae</taxon>
        <taxon>rosids</taxon>
        <taxon>fabids</taxon>
        <taxon>Fabales</taxon>
        <taxon>Fabaceae</taxon>
        <taxon>Papilionoideae</taxon>
        <taxon>50 kb inversion clade</taxon>
        <taxon>NPAAA clade</taxon>
        <taxon>Hologalegina</taxon>
        <taxon>IRL clade</taxon>
        <taxon>Trifolieae</taxon>
        <taxon>Trifolium</taxon>
    </lineage>
</organism>
<keyword evidence="1" id="KW-1133">Transmembrane helix</keyword>
<evidence type="ECO:0000256" key="1">
    <source>
        <dbReference type="SAM" id="Phobius"/>
    </source>
</evidence>
<gene>
    <name evidence="2" type="ORF">TSUD_334990</name>
</gene>
<evidence type="ECO:0000313" key="2">
    <source>
        <dbReference type="EMBL" id="GAU43436.1"/>
    </source>
</evidence>
<accession>A0A2Z6NI27</accession>
<protein>
    <submittedName>
        <fullName evidence="2">Uncharacterized protein</fullName>
    </submittedName>
</protein>
<dbReference type="AlphaFoldDB" id="A0A2Z6NI27"/>
<dbReference type="Proteomes" id="UP000242715">
    <property type="component" value="Unassembled WGS sequence"/>
</dbReference>
<dbReference type="EMBL" id="DF973972">
    <property type="protein sequence ID" value="GAU43436.1"/>
    <property type="molecule type" value="Genomic_DNA"/>
</dbReference>
<keyword evidence="1" id="KW-0472">Membrane</keyword>
<feature type="transmembrane region" description="Helical" evidence="1">
    <location>
        <begin position="14"/>
        <end position="31"/>
    </location>
</feature>